<evidence type="ECO:0000313" key="2">
    <source>
        <dbReference type="Proteomes" id="UP000241206"/>
    </source>
</evidence>
<evidence type="ECO:0008006" key="3">
    <source>
        <dbReference type="Google" id="ProtNLM"/>
    </source>
</evidence>
<evidence type="ECO:0000313" key="1">
    <source>
        <dbReference type="EMBL" id="PTD19906.1"/>
    </source>
</evidence>
<protein>
    <recommendedName>
        <fullName evidence="3">Phage tail protein</fullName>
    </recommendedName>
</protein>
<comment type="caution">
    <text evidence="1">The sequence shown here is derived from an EMBL/GenBank/DDBJ whole genome shotgun (WGS) entry which is preliminary data.</text>
</comment>
<dbReference type="Proteomes" id="UP000241206">
    <property type="component" value="Unassembled WGS sequence"/>
</dbReference>
<sequence>MADGSVLGTKDIGGVHLPKNVIVDQAGADAIGLVASDPAANSVLGRLKAIFDRLGDALSVTIASLPLPTGAATSAKQDDILTALAGPFPVTGDFYPETQPVSGTVGISGSVPVTGTFWQATQPVSAASLPLPAGAATATKQDAATAAIEALAPQGPAFAITPHASDPLEREIGAISIVTGGDITYRYPGEGGDRTITLPAGFFPLRASHIRDSSTASGLTGF</sequence>
<organism evidence="1 2">
    <name type="scientific">Edaphosphingomonas fennica</name>
    <dbReference type="NCBI Taxonomy" id="114404"/>
    <lineage>
        <taxon>Bacteria</taxon>
        <taxon>Pseudomonadati</taxon>
        <taxon>Pseudomonadota</taxon>
        <taxon>Alphaproteobacteria</taxon>
        <taxon>Sphingomonadales</taxon>
        <taxon>Rhizorhabdaceae</taxon>
        <taxon>Edaphosphingomonas</taxon>
    </lineage>
</organism>
<proteinExistence type="predicted"/>
<name>A0A2T4HVS5_9SPHN</name>
<dbReference type="EMBL" id="PHHF01000049">
    <property type="protein sequence ID" value="PTD19906.1"/>
    <property type="molecule type" value="Genomic_DNA"/>
</dbReference>
<reference evidence="1 2" key="1">
    <citation type="submission" date="2017-11" db="EMBL/GenBank/DDBJ databases">
        <title>Sphingomonas oleivorans sp. nov., isolated from oil-contaminated soil.</title>
        <authorList>
            <person name="Wang L."/>
            <person name="Chen L."/>
        </authorList>
    </citation>
    <scope>NUCLEOTIDE SEQUENCE [LARGE SCALE GENOMIC DNA]</scope>
    <source>
        <strain evidence="1 2">K101</strain>
    </source>
</reference>
<accession>A0A2T4HVS5</accession>
<gene>
    <name evidence="1" type="ORF">CV103_12005</name>
</gene>
<dbReference type="AlphaFoldDB" id="A0A2T4HVS5"/>
<keyword evidence="2" id="KW-1185">Reference proteome</keyword>